<organism evidence="2 3">
    <name type="scientific">Haliscomenobacter hydrossis (strain ATCC 27775 / DSM 1100 / LMG 10767 / O)</name>
    <dbReference type="NCBI Taxonomy" id="760192"/>
    <lineage>
        <taxon>Bacteria</taxon>
        <taxon>Pseudomonadati</taxon>
        <taxon>Bacteroidota</taxon>
        <taxon>Saprospiria</taxon>
        <taxon>Saprospirales</taxon>
        <taxon>Haliscomenobacteraceae</taxon>
        <taxon>Haliscomenobacter</taxon>
    </lineage>
</organism>
<gene>
    <name evidence="2" type="ordered locus">Halhy_3648</name>
</gene>
<reference evidence="2 3" key="1">
    <citation type="journal article" date="2011" name="Stand. Genomic Sci.">
        <title>Complete genome sequence of Haliscomenobacter hydrossis type strain (O).</title>
        <authorList>
            <consortium name="US DOE Joint Genome Institute (JGI-PGF)"/>
            <person name="Daligault H."/>
            <person name="Lapidus A."/>
            <person name="Zeytun A."/>
            <person name="Nolan M."/>
            <person name="Lucas S."/>
            <person name="Del Rio T.G."/>
            <person name="Tice H."/>
            <person name="Cheng J.F."/>
            <person name="Tapia R."/>
            <person name="Han C."/>
            <person name="Goodwin L."/>
            <person name="Pitluck S."/>
            <person name="Liolios K."/>
            <person name="Pagani I."/>
            <person name="Ivanova N."/>
            <person name="Huntemann M."/>
            <person name="Mavromatis K."/>
            <person name="Mikhailova N."/>
            <person name="Pati A."/>
            <person name="Chen A."/>
            <person name="Palaniappan K."/>
            <person name="Land M."/>
            <person name="Hauser L."/>
            <person name="Brambilla E.M."/>
            <person name="Rohde M."/>
            <person name="Verbarg S."/>
            <person name="Goker M."/>
            <person name="Bristow J."/>
            <person name="Eisen J.A."/>
            <person name="Markowitz V."/>
            <person name="Hugenholtz P."/>
            <person name="Kyrpides N.C."/>
            <person name="Klenk H.P."/>
            <person name="Woyke T."/>
        </authorList>
    </citation>
    <scope>NUCLEOTIDE SEQUENCE [LARGE SCALE GENOMIC DNA]</scope>
    <source>
        <strain evidence="3">ATCC 27775 / DSM 1100 / LMG 10767 / O</strain>
    </source>
</reference>
<dbReference type="Gene3D" id="3.20.80.10">
    <property type="entry name" value="Regulatory factor, effector binding domain"/>
    <property type="match status" value="1"/>
</dbReference>
<dbReference type="Pfam" id="PF06445">
    <property type="entry name" value="GyrI-like"/>
    <property type="match status" value="1"/>
</dbReference>
<dbReference type="Proteomes" id="UP000008461">
    <property type="component" value="Chromosome"/>
</dbReference>
<protein>
    <submittedName>
        <fullName evidence="2">Transcription activator effector binding protein</fullName>
    </submittedName>
</protein>
<feature type="domain" description="AraC effector-binding" evidence="1">
    <location>
        <begin position="1"/>
        <end position="155"/>
    </location>
</feature>
<dbReference type="PANTHER" id="PTHR36444">
    <property type="entry name" value="TRANSCRIPTIONAL REGULATOR PROTEIN YOBU-RELATED"/>
    <property type="match status" value="1"/>
</dbReference>
<dbReference type="InterPro" id="IPR029442">
    <property type="entry name" value="GyrI-like"/>
</dbReference>
<dbReference type="SUPFAM" id="SSF55136">
    <property type="entry name" value="Probable bacterial effector-binding domain"/>
    <property type="match status" value="1"/>
</dbReference>
<sequence length="160" mass="18607">MYPKIEILPTKKLIGKRLKMSFLDDCTAELWGSFMPRRKDILHKIGIDLYSMQIFESPPNFKTDATFEKWAAVEVSSFEAVPEGMEAYTLAGGLYAVFLHQGPASAFQKTFQFIFDEWLPNSEYTLDHREHFELLGHKYKNNDPSSEEEIWIPIKRRNPA</sequence>
<dbReference type="InterPro" id="IPR053182">
    <property type="entry name" value="YobU-like_regulator"/>
</dbReference>
<dbReference type="PANTHER" id="PTHR36444:SF2">
    <property type="entry name" value="TRANSCRIPTIONAL REGULATOR PROTEIN YOBU-RELATED"/>
    <property type="match status" value="1"/>
</dbReference>
<dbReference type="EMBL" id="CP002691">
    <property type="protein sequence ID" value="AEE51500.1"/>
    <property type="molecule type" value="Genomic_DNA"/>
</dbReference>
<evidence type="ECO:0000313" key="2">
    <source>
        <dbReference type="EMBL" id="AEE51500.1"/>
    </source>
</evidence>
<keyword evidence="3" id="KW-1185">Reference proteome</keyword>
<accession>F4KYV8</accession>
<dbReference type="InterPro" id="IPR011256">
    <property type="entry name" value="Reg_factor_effector_dom_sf"/>
</dbReference>
<evidence type="ECO:0000259" key="1">
    <source>
        <dbReference type="SMART" id="SM00871"/>
    </source>
</evidence>
<proteinExistence type="predicted"/>
<dbReference type="SMART" id="SM00871">
    <property type="entry name" value="AraC_E_bind"/>
    <property type="match status" value="1"/>
</dbReference>
<dbReference type="RefSeq" id="WP_013766039.1">
    <property type="nucleotide sequence ID" value="NC_015510.1"/>
</dbReference>
<evidence type="ECO:0000313" key="3">
    <source>
        <dbReference type="Proteomes" id="UP000008461"/>
    </source>
</evidence>
<dbReference type="AlphaFoldDB" id="F4KYV8"/>
<name>F4KYV8_HALH1</name>
<dbReference type="InterPro" id="IPR010499">
    <property type="entry name" value="AraC_E-bd"/>
</dbReference>
<dbReference type="HOGENOM" id="CLU_108864_0_0_10"/>
<dbReference type="eggNOG" id="COG3708">
    <property type="taxonomic scope" value="Bacteria"/>
</dbReference>
<reference key="2">
    <citation type="submission" date="2011-04" db="EMBL/GenBank/DDBJ databases">
        <title>Complete sequence of chromosome of Haliscomenobacter hydrossis DSM 1100.</title>
        <authorList>
            <consortium name="US DOE Joint Genome Institute (JGI-PGF)"/>
            <person name="Lucas S."/>
            <person name="Han J."/>
            <person name="Lapidus A."/>
            <person name="Bruce D."/>
            <person name="Goodwin L."/>
            <person name="Pitluck S."/>
            <person name="Peters L."/>
            <person name="Kyrpides N."/>
            <person name="Mavromatis K."/>
            <person name="Ivanova N."/>
            <person name="Ovchinnikova G."/>
            <person name="Pagani I."/>
            <person name="Daligault H."/>
            <person name="Detter J.C."/>
            <person name="Han C."/>
            <person name="Land M."/>
            <person name="Hauser L."/>
            <person name="Markowitz V."/>
            <person name="Cheng J.-F."/>
            <person name="Hugenholtz P."/>
            <person name="Woyke T."/>
            <person name="Wu D."/>
            <person name="Verbarg S."/>
            <person name="Frueling A."/>
            <person name="Brambilla E."/>
            <person name="Klenk H.-P."/>
            <person name="Eisen J.A."/>
        </authorList>
    </citation>
    <scope>NUCLEOTIDE SEQUENCE</scope>
    <source>
        <strain>DSM 1100</strain>
    </source>
</reference>
<dbReference type="STRING" id="760192.Halhy_3648"/>
<dbReference type="KEGG" id="hhy:Halhy_3648"/>
<dbReference type="OrthoDB" id="8560232at2"/>